<reference evidence="11 12" key="1">
    <citation type="submission" date="2023-06" db="EMBL/GenBank/DDBJ databases">
        <title>Actinomycetospora Odt1-22.</title>
        <authorList>
            <person name="Supong K."/>
        </authorList>
    </citation>
    <scope>NUCLEOTIDE SEQUENCE [LARGE SCALE GENOMIC DNA]</scope>
    <source>
        <strain evidence="11 12">Odt1-22</strain>
    </source>
</reference>
<feature type="transmembrane region" description="Helical" evidence="9">
    <location>
        <begin position="283"/>
        <end position="304"/>
    </location>
</feature>
<name>A0ABT7MFY0_9PSEU</name>
<dbReference type="PROSITE" id="PS00217">
    <property type="entry name" value="SUGAR_TRANSPORT_2"/>
    <property type="match status" value="1"/>
</dbReference>
<feature type="transmembrane region" description="Helical" evidence="9">
    <location>
        <begin position="250"/>
        <end position="271"/>
    </location>
</feature>
<dbReference type="Proteomes" id="UP001231924">
    <property type="component" value="Unassembled WGS sequence"/>
</dbReference>
<feature type="transmembrane region" description="Helical" evidence="9">
    <location>
        <begin position="94"/>
        <end position="118"/>
    </location>
</feature>
<dbReference type="Pfam" id="PF00083">
    <property type="entry name" value="Sugar_tr"/>
    <property type="match status" value="1"/>
</dbReference>
<feature type="transmembrane region" description="Helical" evidence="9">
    <location>
        <begin position="58"/>
        <end position="82"/>
    </location>
</feature>
<feature type="transmembrane region" description="Helical" evidence="9">
    <location>
        <begin position="124"/>
        <end position="148"/>
    </location>
</feature>
<evidence type="ECO:0000256" key="7">
    <source>
        <dbReference type="ARBA" id="ARBA00022989"/>
    </source>
</evidence>
<proteinExistence type="inferred from homology"/>
<dbReference type="PROSITE" id="PS50850">
    <property type="entry name" value="MFS"/>
    <property type="match status" value="1"/>
</dbReference>
<feature type="transmembrane region" description="Helical" evidence="9">
    <location>
        <begin position="378"/>
        <end position="399"/>
    </location>
</feature>
<dbReference type="InterPro" id="IPR005828">
    <property type="entry name" value="MFS_sugar_transport-like"/>
</dbReference>
<feature type="transmembrane region" description="Helical" evidence="9">
    <location>
        <begin position="411"/>
        <end position="429"/>
    </location>
</feature>
<keyword evidence="7 9" id="KW-1133">Transmembrane helix</keyword>
<keyword evidence="3" id="KW-0813">Transport</keyword>
<protein>
    <submittedName>
        <fullName evidence="11">MFS transporter</fullName>
    </submittedName>
</protein>
<feature type="transmembrane region" description="Helical" evidence="9">
    <location>
        <begin position="316"/>
        <end position="338"/>
    </location>
</feature>
<dbReference type="SUPFAM" id="SSF103473">
    <property type="entry name" value="MFS general substrate transporter"/>
    <property type="match status" value="1"/>
</dbReference>
<dbReference type="InterPro" id="IPR051084">
    <property type="entry name" value="H+-coupled_symporters"/>
</dbReference>
<dbReference type="InterPro" id="IPR020846">
    <property type="entry name" value="MFS_dom"/>
</dbReference>
<dbReference type="EMBL" id="JASVWF010000006">
    <property type="protein sequence ID" value="MDL5159059.1"/>
    <property type="molecule type" value="Genomic_DNA"/>
</dbReference>
<comment type="subcellular location">
    <subcellularLocation>
        <location evidence="1">Cell membrane</location>
        <topology evidence="1">Multi-pass membrane protein</topology>
    </subcellularLocation>
</comment>
<gene>
    <name evidence="11" type="ORF">QRT03_24035</name>
</gene>
<evidence type="ECO:0000256" key="2">
    <source>
        <dbReference type="ARBA" id="ARBA00008240"/>
    </source>
</evidence>
<evidence type="ECO:0000256" key="3">
    <source>
        <dbReference type="ARBA" id="ARBA00022448"/>
    </source>
</evidence>
<evidence type="ECO:0000256" key="5">
    <source>
        <dbReference type="ARBA" id="ARBA00022692"/>
    </source>
</evidence>
<comment type="caution">
    <text evidence="11">The sequence shown here is derived from an EMBL/GenBank/DDBJ whole genome shotgun (WGS) entry which is preliminary data.</text>
</comment>
<evidence type="ECO:0000256" key="8">
    <source>
        <dbReference type="ARBA" id="ARBA00023136"/>
    </source>
</evidence>
<evidence type="ECO:0000313" key="12">
    <source>
        <dbReference type="Proteomes" id="UP001231924"/>
    </source>
</evidence>
<feature type="transmembrane region" description="Helical" evidence="9">
    <location>
        <begin position="34"/>
        <end position="52"/>
    </location>
</feature>
<dbReference type="RefSeq" id="WP_286055628.1">
    <property type="nucleotide sequence ID" value="NZ_JASVWF010000006.1"/>
</dbReference>
<organism evidence="11 12">
    <name type="scientific">Actinomycetospora termitidis</name>
    <dbReference type="NCBI Taxonomy" id="3053470"/>
    <lineage>
        <taxon>Bacteria</taxon>
        <taxon>Bacillati</taxon>
        <taxon>Actinomycetota</taxon>
        <taxon>Actinomycetes</taxon>
        <taxon>Pseudonocardiales</taxon>
        <taxon>Pseudonocardiaceae</taxon>
        <taxon>Actinomycetospora</taxon>
    </lineage>
</organism>
<feature type="transmembrane region" description="Helical" evidence="9">
    <location>
        <begin position="194"/>
        <end position="213"/>
    </location>
</feature>
<keyword evidence="4" id="KW-1003">Cell membrane</keyword>
<sequence length="435" mass="44815">MTSQPAVRPPSTLDAAAGRTRSTVLGTLGNVMEWYDFTVYGFLAAAIGAAFFPGDDPVAALLASFAVFAVGFVARPIGALVLGPVSDRRGRRFVMLLSMLLMAAGSLVIGLAPTYASIGALAPALILVGRLLQGFSAGGEFGSAAVFLTEWASRGRRGFFGSFHQVGTYGGLLLGILVVSVLTSAVGTAAVQAWAWRIPFLLGALLAVVVLVLRRTVGETPEFVDLERSRETETGNDVPTGPPVGAGRGFVLALGVVALWAVTSFVTINYMPTFATTFAKVPATPALWATAIGCLLAVALIPVFGHQSDRIGRRPLIVGAAVAFIVVPVPLFAFLVAVPSFGTLVLVQVVFAIPTSMIAGAGTATISELFDTRRRGALVSIASAISVAAFGGAGGYVATLLVRSTGLPISPAFYVMAAAVITLVAGLALPRAAHR</sequence>
<dbReference type="Pfam" id="PF07690">
    <property type="entry name" value="MFS_1"/>
    <property type="match status" value="1"/>
</dbReference>
<dbReference type="InterPro" id="IPR036259">
    <property type="entry name" value="MFS_trans_sf"/>
</dbReference>
<keyword evidence="6" id="KW-0769">Symport</keyword>
<evidence type="ECO:0000256" key="6">
    <source>
        <dbReference type="ARBA" id="ARBA00022847"/>
    </source>
</evidence>
<evidence type="ECO:0000256" key="4">
    <source>
        <dbReference type="ARBA" id="ARBA00022475"/>
    </source>
</evidence>
<evidence type="ECO:0000256" key="1">
    <source>
        <dbReference type="ARBA" id="ARBA00004651"/>
    </source>
</evidence>
<feature type="transmembrane region" description="Helical" evidence="9">
    <location>
        <begin position="169"/>
        <end position="188"/>
    </location>
</feature>
<feature type="domain" description="Major facilitator superfamily (MFS) profile" evidence="10">
    <location>
        <begin position="22"/>
        <end position="435"/>
    </location>
</feature>
<dbReference type="PANTHER" id="PTHR43528">
    <property type="entry name" value="ALPHA-KETOGLUTARATE PERMEASE"/>
    <property type="match status" value="1"/>
</dbReference>
<dbReference type="PANTHER" id="PTHR43528:SF1">
    <property type="entry name" value="ALPHA-KETOGLUTARATE PERMEASE"/>
    <property type="match status" value="1"/>
</dbReference>
<keyword evidence="8 9" id="KW-0472">Membrane</keyword>
<feature type="transmembrane region" description="Helical" evidence="9">
    <location>
        <begin position="344"/>
        <end position="366"/>
    </location>
</feature>
<evidence type="ECO:0000313" key="11">
    <source>
        <dbReference type="EMBL" id="MDL5159059.1"/>
    </source>
</evidence>
<dbReference type="InterPro" id="IPR005829">
    <property type="entry name" value="Sugar_transporter_CS"/>
</dbReference>
<evidence type="ECO:0000259" key="10">
    <source>
        <dbReference type="PROSITE" id="PS50850"/>
    </source>
</evidence>
<keyword evidence="12" id="KW-1185">Reference proteome</keyword>
<evidence type="ECO:0000256" key="9">
    <source>
        <dbReference type="SAM" id="Phobius"/>
    </source>
</evidence>
<accession>A0ABT7MFY0</accession>
<keyword evidence="5 9" id="KW-0812">Transmembrane</keyword>
<dbReference type="InterPro" id="IPR011701">
    <property type="entry name" value="MFS"/>
</dbReference>
<comment type="similarity">
    <text evidence="2">Belongs to the major facilitator superfamily. Metabolite:H+ Symporter (MHS) family (TC 2.A.1.6) family.</text>
</comment>
<dbReference type="Gene3D" id="1.20.1250.20">
    <property type="entry name" value="MFS general substrate transporter like domains"/>
    <property type="match status" value="2"/>
</dbReference>